<sequence>MDGEPPPPNIPPDPDDPARYSVSSRRDATAPKDSLSGCSPADTSLLSQSVSSSSDDSAMDTSVVSIPSAGMDSAMDQQSAEVPSSDTPGGSRARRTPSPTPTASSLPSTSALASQGSQGAAGSEELPLASVTASMENLAMADPPVVQRRAPRAASPSAPLAKTQRSASGRRRAPANYAAAVAGSRSPPPPNPAR</sequence>
<feature type="compositionally biased region" description="Low complexity" evidence="1">
    <location>
        <begin position="141"/>
        <end position="159"/>
    </location>
</feature>
<feature type="compositionally biased region" description="Pro residues" evidence="1">
    <location>
        <begin position="1"/>
        <end position="12"/>
    </location>
</feature>
<organism evidence="2 3">
    <name type="scientific">Teladorsagia circumcincta</name>
    <name type="common">Brown stomach worm</name>
    <name type="synonym">Ostertagia circumcincta</name>
    <dbReference type="NCBI Taxonomy" id="45464"/>
    <lineage>
        <taxon>Eukaryota</taxon>
        <taxon>Metazoa</taxon>
        <taxon>Ecdysozoa</taxon>
        <taxon>Nematoda</taxon>
        <taxon>Chromadorea</taxon>
        <taxon>Rhabditida</taxon>
        <taxon>Rhabditina</taxon>
        <taxon>Rhabditomorpha</taxon>
        <taxon>Strongyloidea</taxon>
        <taxon>Trichostrongylidae</taxon>
        <taxon>Teladorsagia</taxon>
    </lineage>
</organism>
<dbReference type="Proteomes" id="UP000230423">
    <property type="component" value="Unassembled WGS sequence"/>
</dbReference>
<name>A0A2G9TDU0_TELCI</name>
<gene>
    <name evidence="2" type="ORF">TELCIR_22466</name>
</gene>
<evidence type="ECO:0000313" key="2">
    <source>
        <dbReference type="EMBL" id="PIO56139.1"/>
    </source>
</evidence>
<evidence type="ECO:0000256" key="1">
    <source>
        <dbReference type="SAM" id="MobiDB-lite"/>
    </source>
</evidence>
<accession>A0A2G9TDU0</accession>
<dbReference type="EMBL" id="KZ382304">
    <property type="protein sequence ID" value="PIO56139.1"/>
    <property type="molecule type" value="Genomic_DNA"/>
</dbReference>
<feature type="compositionally biased region" description="Polar residues" evidence="1">
    <location>
        <begin position="75"/>
        <end position="88"/>
    </location>
</feature>
<dbReference type="AlphaFoldDB" id="A0A2G9TDU0"/>
<keyword evidence="3" id="KW-1185">Reference proteome</keyword>
<evidence type="ECO:0000313" key="3">
    <source>
        <dbReference type="Proteomes" id="UP000230423"/>
    </source>
</evidence>
<feature type="compositionally biased region" description="Low complexity" evidence="1">
    <location>
        <begin position="101"/>
        <end position="123"/>
    </location>
</feature>
<feature type="region of interest" description="Disordered" evidence="1">
    <location>
        <begin position="1"/>
        <end position="128"/>
    </location>
</feature>
<reference evidence="2 3" key="1">
    <citation type="submission" date="2015-09" db="EMBL/GenBank/DDBJ databases">
        <title>Draft genome of the parasitic nematode Teladorsagia circumcincta isolate WARC Sus (inbred).</title>
        <authorList>
            <person name="Mitreva M."/>
        </authorList>
    </citation>
    <scope>NUCLEOTIDE SEQUENCE [LARGE SCALE GENOMIC DNA]</scope>
    <source>
        <strain evidence="2 3">S</strain>
    </source>
</reference>
<feature type="non-terminal residue" evidence="2">
    <location>
        <position position="194"/>
    </location>
</feature>
<protein>
    <submittedName>
        <fullName evidence="2">Uncharacterized protein</fullName>
    </submittedName>
</protein>
<feature type="region of interest" description="Disordered" evidence="1">
    <location>
        <begin position="140"/>
        <end position="194"/>
    </location>
</feature>
<feature type="compositionally biased region" description="Low complexity" evidence="1">
    <location>
        <begin position="41"/>
        <end position="65"/>
    </location>
</feature>
<proteinExistence type="predicted"/>